<proteinExistence type="predicted"/>
<feature type="compositionally biased region" description="Pro residues" evidence="1">
    <location>
        <begin position="89"/>
        <end position="101"/>
    </location>
</feature>
<evidence type="ECO:0000313" key="2">
    <source>
        <dbReference type="EMBL" id="MCP2359762.1"/>
    </source>
</evidence>
<accession>A0A9X2GK73</accession>
<feature type="compositionally biased region" description="Low complexity" evidence="1">
    <location>
        <begin position="183"/>
        <end position="193"/>
    </location>
</feature>
<evidence type="ECO:0008006" key="4">
    <source>
        <dbReference type="Google" id="ProtNLM"/>
    </source>
</evidence>
<keyword evidence="3" id="KW-1185">Reference proteome</keyword>
<sequence>MGYKLADEVAINAPKATPPRDLLALIAIARRINDATRTGWLTREEIAHWARIDVRSVKAMRERLVEAGLLVVLETGGGRRKATVFYIPPMPGYLPGQPPRPLDLELEAGPSDFPVSVPRDPKRGSPDFPVSPVDDAVDDREAGGKGGSPGFPVSGTERGKSGPQKGKFGGKRGKSGLPPNPLSTPQLQSSSSPYGVEEEPTRPAADHHPEDDEKINKEDDNPNTPSRAARVITKRIGCPLDEAERIAQTIARDNHVRKALHLYVAGIPAADLRGWRETTRNQEAQEQTKAARTTRPAGRCHIHFQTLPCIGCAADAKARKDHT</sequence>
<dbReference type="AlphaFoldDB" id="A0A9X2GK73"/>
<comment type="caution">
    <text evidence="2">The sequence shown here is derived from an EMBL/GenBank/DDBJ whole genome shotgun (WGS) entry which is preliminary data.</text>
</comment>
<protein>
    <recommendedName>
        <fullName evidence="4">Helix-turn-helix domain-containing protein</fullName>
    </recommendedName>
</protein>
<feature type="compositionally biased region" description="Basic and acidic residues" evidence="1">
    <location>
        <begin position="199"/>
        <end position="220"/>
    </location>
</feature>
<evidence type="ECO:0000313" key="3">
    <source>
        <dbReference type="Proteomes" id="UP001139648"/>
    </source>
</evidence>
<evidence type="ECO:0000256" key="1">
    <source>
        <dbReference type="SAM" id="MobiDB-lite"/>
    </source>
</evidence>
<name>A0A9X2GK73_9ACTN</name>
<feature type="region of interest" description="Disordered" evidence="1">
    <location>
        <begin position="89"/>
        <end position="228"/>
    </location>
</feature>
<organism evidence="2 3">
    <name type="scientific">Nonomuraea thailandensis</name>
    <dbReference type="NCBI Taxonomy" id="1188745"/>
    <lineage>
        <taxon>Bacteria</taxon>
        <taxon>Bacillati</taxon>
        <taxon>Actinomycetota</taxon>
        <taxon>Actinomycetes</taxon>
        <taxon>Streptosporangiales</taxon>
        <taxon>Streptosporangiaceae</taxon>
        <taxon>Nonomuraea</taxon>
    </lineage>
</organism>
<dbReference type="EMBL" id="JAMZEB010000002">
    <property type="protein sequence ID" value="MCP2359762.1"/>
    <property type="molecule type" value="Genomic_DNA"/>
</dbReference>
<dbReference type="Proteomes" id="UP001139648">
    <property type="component" value="Unassembled WGS sequence"/>
</dbReference>
<dbReference type="RefSeq" id="WP_253747180.1">
    <property type="nucleotide sequence ID" value="NZ_BAABKA010000035.1"/>
</dbReference>
<reference evidence="2" key="1">
    <citation type="submission" date="2022-06" db="EMBL/GenBank/DDBJ databases">
        <title>Sequencing the genomes of 1000 actinobacteria strains.</title>
        <authorList>
            <person name="Klenk H.-P."/>
        </authorList>
    </citation>
    <scope>NUCLEOTIDE SEQUENCE</scope>
    <source>
        <strain evidence="2">DSM 46694</strain>
    </source>
</reference>
<gene>
    <name evidence="2" type="ORF">HD597_006782</name>
</gene>